<comment type="subcellular location">
    <subcellularLocation>
        <location evidence="1">Cell membrane</location>
        <topology evidence="1">Multi-pass membrane protein</topology>
    </subcellularLocation>
</comment>
<dbReference type="PANTHER" id="PTHR24221:SF654">
    <property type="entry name" value="ATP-BINDING CASSETTE SUB-FAMILY B MEMBER 6"/>
    <property type="match status" value="1"/>
</dbReference>
<evidence type="ECO:0000256" key="8">
    <source>
        <dbReference type="SAM" id="Phobius"/>
    </source>
</evidence>
<dbReference type="InterPro" id="IPR027417">
    <property type="entry name" value="P-loop_NTPase"/>
</dbReference>
<dbReference type="PATRIC" id="fig|1218507.3.peg.57"/>
<reference evidence="11 12" key="1">
    <citation type="submission" date="2015-01" db="EMBL/GenBank/DDBJ databases">
        <title>Comparative genomics of the lactic acid bacteria isolated from the honey bee gut.</title>
        <authorList>
            <person name="Ellegaard K.M."/>
            <person name="Tamarit D."/>
            <person name="Javelind E."/>
            <person name="Olofsson T."/>
            <person name="Andersson S.G."/>
            <person name="Vasquez A."/>
        </authorList>
    </citation>
    <scope>NUCLEOTIDE SEQUENCE [LARGE SCALE GENOMIC DNA]</scope>
    <source>
        <strain evidence="11 12">Hma8</strain>
        <plasmid evidence="11">pHma8p1</plasmid>
    </source>
</reference>
<feature type="transmembrane region" description="Helical" evidence="8">
    <location>
        <begin position="12"/>
        <end position="28"/>
    </location>
</feature>
<dbReference type="SMART" id="SM00382">
    <property type="entry name" value="AAA"/>
    <property type="match status" value="1"/>
</dbReference>
<dbReference type="InterPro" id="IPR017871">
    <property type="entry name" value="ABC_transporter-like_CS"/>
</dbReference>
<keyword evidence="5 8" id="KW-1133">Transmembrane helix</keyword>
<dbReference type="InterPro" id="IPR011527">
    <property type="entry name" value="ABC1_TM_dom"/>
</dbReference>
<feature type="transmembrane region" description="Helical" evidence="8">
    <location>
        <begin position="127"/>
        <end position="143"/>
    </location>
</feature>
<evidence type="ECO:0000259" key="10">
    <source>
        <dbReference type="PROSITE" id="PS50929"/>
    </source>
</evidence>
<evidence type="ECO:0000256" key="5">
    <source>
        <dbReference type="ARBA" id="ARBA00022989"/>
    </source>
</evidence>
<keyword evidence="11" id="KW-0614">Plasmid</keyword>
<dbReference type="GO" id="GO:0003723">
    <property type="term" value="F:RNA binding"/>
    <property type="evidence" value="ECO:0007669"/>
    <property type="project" value="UniProtKB-KW"/>
</dbReference>
<evidence type="ECO:0000256" key="7">
    <source>
        <dbReference type="PROSITE-ProRule" id="PRU00182"/>
    </source>
</evidence>
<dbReference type="Pfam" id="PF00005">
    <property type="entry name" value="ABC_tran"/>
    <property type="match status" value="1"/>
</dbReference>
<dbReference type="PROSITE" id="PS50889">
    <property type="entry name" value="S4"/>
    <property type="match status" value="1"/>
</dbReference>
<dbReference type="AlphaFoldDB" id="A0A0F4L799"/>
<dbReference type="Gene3D" id="1.20.1560.10">
    <property type="entry name" value="ABC transporter type 1, transmembrane domain"/>
    <property type="match status" value="1"/>
</dbReference>
<keyword evidence="4" id="KW-0067">ATP-binding</keyword>
<evidence type="ECO:0000256" key="6">
    <source>
        <dbReference type="ARBA" id="ARBA00023136"/>
    </source>
</evidence>
<dbReference type="GO" id="GO:0005524">
    <property type="term" value="F:ATP binding"/>
    <property type="evidence" value="ECO:0007669"/>
    <property type="project" value="UniProtKB-KW"/>
</dbReference>
<dbReference type="GO" id="GO:0034040">
    <property type="term" value="F:ATPase-coupled lipid transmembrane transporter activity"/>
    <property type="evidence" value="ECO:0007669"/>
    <property type="project" value="TreeGrafter"/>
</dbReference>
<dbReference type="PANTHER" id="PTHR24221">
    <property type="entry name" value="ATP-BINDING CASSETTE SUB-FAMILY B"/>
    <property type="match status" value="1"/>
</dbReference>
<comment type="caution">
    <text evidence="11">The sequence shown here is derived from an EMBL/GenBank/DDBJ whole genome shotgun (WGS) entry which is preliminary data.</text>
</comment>
<dbReference type="GO" id="GO:0140359">
    <property type="term" value="F:ABC-type transporter activity"/>
    <property type="evidence" value="ECO:0007669"/>
    <property type="project" value="InterPro"/>
</dbReference>
<dbReference type="OrthoDB" id="2326711at2"/>
<keyword evidence="2 8" id="KW-0812">Transmembrane</keyword>
<dbReference type="InterPro" id="IPR003593">
    <property type="entry name" value="AAA+_ATPase"/>
</dbReference>
<evidence type="ECO:0000256" key="4">
    <source>
        <dbReference type="ARBA" id="ARBA00022840"/>
    </source>
</evidence>
<geneLocation type="plasmid" evidence="11">
    <name>pHma8p1</name>
</geneLocation>
<evidence type="ECO:0000256" key="1">
    <source>
        <dbReference type="ARBA" id="ARBA00004651"/>
    </source>
</evidence>
<dbReference type="SUPFAM" id="SSF52540">
    <property type="entry name" value="P-loop containing nucleoside triphosphate hydrolases"/>
    <property type="match status" value="1"/>
</dbReference>
<feature type="transmembrane region" description="Helical" evidence="8">
    <location>
        <begin position="239"/>
        <end position="261"/>
    </location>
</feature>
<dbReference type="GO" id="GO:0016887">
    <property type="term" value="F:ATP hydrolysis activity"/>
    <property type="evidence" value="ECO:0007669"/>
    <property type="project" value="InterPro"/>
</dbReference>
<dbReference type="RefSeq" id="WP_046325831.1">
    <property type="nucleotide sequence ID" value="NZ_JBHTMT010000007.1"/>
</dbReference>
<dbReference type="InterPro" id="IPR003439">
    <property type="entry name" value="ABC_transporter-like_ATP-bd"/>
</dbReference>
<dbReference type="Proteomes" id="UP000033531">
    <property type="component" value="Unassembled WGS sequence"/>
</dbReference>
<dbReference type="PROSITE" id="PS50929">
    <property type="entry name" value="ABC_TM1F"/>
    <property type="match status" value="1"/>
</dbReference>
<dbReference type="Pfam" id="PF00664">
    <property type="entry name" value="ABC_membrane"/>
    <property type="match status" value="1"/>
</dbReference>
<evidence type="ECO:0000256" key="3">
    <source>
        <dbReference type="ARBA" id="ARBA00022741"/>
    </source>
</evidence>
<name>A0A0F4L799_9LACO</name>
<evidence type="ECO:0000256" key="2">
    <source>
        <dbReference type="ARBA" id="ARBA00022692"/>
    </source>
</evidence>
<gene>
    <name evidence="11" type="ORF">JF74_19100</name>
</gene>
<evidence type="ECO:0000259" key="9">
    <source>
        <dbReference type="PROSITE" id="PS50893"/>
    </source>
</evidence>
<evidence type="ECO:0000313" key="12">
    <source>
        <dbReference type="Proteomes" id="UP000033531"/>
    </source>
</evidence>
<dbReference type="GO" id="GO:0005886">
    <property type="term" value="C:plasma membrane"/>
    <property type="evidence" value="ECO:0007669"/>
    <property type="project" value="UniProtKB-SubCell"/>
</dbReference>
<feature type="transmembrane region" description="Helical" evidence="8">
    <location>
        <begin position="149"/>
        <end position="167"/>
    </location>
</feature>
<keyword evidence="6 8" id="KW-0472">Membrane</keyword>
<dbReference type="PROSITE" id="PS50893">
    <property type="entry name" value="ABC_TRANSPORTER_2"/>
    <property type="match status" value="1"/>
</dbReference>
<evidence type="ECO:0000313" key="11">
    <source>
        <dbReference type="EMBL" id="KJY54732.1"/>
    </source>
</evidence>
<keyword evidence="3" id="KW-0547">Nucleotide-binding</keyword>
<dbReference type="Gene3D" id="3.40.50.300">
    <property type="entry name" value="P-loop containing nucleotide triphosphate hydrolases"/>
    <property type="match status" value="1"/>
</dbReference>
<dbReference type="EMBL" id="JXLI01000019">
    <property type="protein sequence ID" value="KJY54732.1"/>
    <property type="molecule type" value="Genomic_DNA"/>
</dbReference>
<dbReference type="InterPro" id="IPR036640">
    <property type="entry name" value="ABC1_TM_sf"/>
</dbReference>
<accession>A0A0F4L799</accession>
<feature type="domain" description="ABC transporter" evidence="9">
    <location>
        <begin position="320"/>
        <end position="523"/>
    </location>
</feature>
<protein>
    <submittedName>
        <fullName evidence="11">ABC superfamily ATP binding cassette transporter ATP binding and permease protein</fullName>
    </submittedName>
</protein>
<dbReference type="HOGENOM" id="CLU_000604_84_3_9"/>
<sequence>MKVKDICKLHPIYFWMSLLLAIASAGLFTNANQVQSLLFDAIKEKNLINFGILAGIQFLWILAGYGFLQFSKYFWKYAVLKYFHQIRQKLADHYFLKAGNNETSNIQNRMTTDLNLLEKNLFYQIRLLAYNFALLFFSIGLLLSYHWLLLLTSLLIVAIQILAPYFFERPLSKAMNNLSKENEHYLKTLGQWLIGLNEIRQYFSGQKFFKVLSDTSQNMEQAYISNDKVNQIFDYVSSLLYLVGDAIMLILTSVLVTQNIIRFGVIFSISNFDSYLFGSIKNIATCWGLIKSVRPLREKMEDSCKKVVTKNQTGKVVTGVQVTNLKVTFSNGQVINYPNFTVKPGTKVLLTGDNGTGKSTLLRVIKGLTHPTSGKISYINHEGKIIKPDLSSIDYLPQEPVIFPATIGENITMFSPQSDHNIKHICNHVKLNQDIDDLPMGLETVISSEKISGGQRQKIVLARSLFNHSTFLLIDEGTSAIDSNAMYSIMQYLTKQNITIVFIAHKVEQRLKNMFDDEIHLENRKKN</sequence>
<feature type="domain" description="ABC transmembrane type-1" evidence="10">
    <location>
        <begin position="14"/>
        <end position="292"/>
    </location>
</feature>
<feature type="transmembrane region" description="Helical" evidence="8">
    <location>
        <begin position="48"/>
        <end position="68"/>
    </location>
</feature>
<dbReference type="PROSITE" id="PS00211">
    <property type="entry name" value="ABC_TRANSPORTER_1"/>
    <property type="match status" value="1"/>
</dbReference>
<keyword evidence="7" id="KW-0694">RNA-binding</keyword>
<proteinExistence type="predicted"/>
<organism evidence="11 12">
    <name type="scientific">Lactobacillus melliventris</name>
    <dbReference type="NCBI Taxonomy" id="1218507"/>
    <lineage>
        <taxon>Bacteria</taxon>
        <taxon>Bacillati</taxon>
        <taxon>Bacillota</taxon>
        <taxon>Bacilli</taxon>
        <taxon>Lactobacillales</taxon>
        <taxon>Lactobacillaceae</taxon>
        <taxon>Lactobacillus</taxon>
    </lineage>
</organism>
<dbReference type="SUPFAM" id="SSF90123">
    <property type="entry name" value="ABC transporter transmembrane region"/>
    <property type="match status" value="1"/>
</dbReference>
<dbReference type="InterPro" id="IPR039421">
    <property type="entry name" value="Type_1_exporter"/>
</dbReference>